<keyword evidence="3" id="KW-1185">Reference proteome</keyword>
<feature type="region of interest" description="Disordered" evidence="1">
    <location>
        <begin position="16"/>
        <end position="66"/>
    </location>
</feature>
<comment type="caution">
    <text evidence="2">The sequence shown here is derived from an EMBL/GenBank/DDBJ whole genome shotgun (WGS) entry which is preliminary data.</text>
</comment>
<gene>
    <name evidence="2" type="ORF">CAE01nite_08250</name>
</gene>
<dbReference type="AlphaFoldDB" id="A0A512DA24"/>
<proteinExistence type="predicted"/>
<organism evidence="2 3">
    <name type="scientific">Cellulomonas aerilata</name>
    <dbReference type="NCBI Taxonomy" id="515326"/>
    <lineage>
        <taxon>Bacteria</taxon>
        <taxon>Bacillati</taxon>
        <taxon>Actinomycetota</taxon>
        <taxon>Actinomycetes</taxon>
        <taxon>Micrococcales</taxon>
        <taxon>Cellulomonadaceae</taxon>
        <taxon>Cellulomonas</taxon>
    </lineage>
</organism>
<dbReference type="EMBL" id="BJYY01000002">
    <property type="protein sequence ID" value="GEO33100.1"/>
    <property type="molecule type" value="Genomic_DNA"/>
</dbReference>
<evidence type="ECO:0000256" key="1">
    <source>
        <dbReference type="SAM" id="MobiDB-lite"/>
    </source>
</evidence>
<sequence length="88" mass="9477">MRAICRLRVATSVAVVSPTSGSPRSAEITAPEMYTPSKPFSSMSRADSGLKAPGKRSSPPPASPDRSVARFWAAVEVAYSIRRSPRVW</sequence>
<evidence type="ECO:0000313" key="3">
    <source>
        <dbReference type="Proteomes" id="UP000321181"/>
    </source>
</evidence>
<reference evidence="2 3" key="1">
    <citation type="submission" date="2019-07" db="EMBL/GenBank/DDBJ databases">
        <title>Whole genome shotgun sequence of Cellulomonas aerilata NBRC 106308.</title>
        <authorList>
            <person name="Hosoyama A."/>
            <person name="Uohara A."/>
            <person name="Ohji S."/>
            <person name="Ichikawa N."/>
        </authorList>
    </citation>
    <scope>NUCLEOTIDE SEQUENCE [LARGE SCALE GENOMIC DNA]</scope>
    <source>
        <strain evidence="2 3">NBRC 106308</strain>
    </source>
</reference>
<accession>A0A512DA24</accession>
<evidence type="ECO:0000313" key="2">
    <source>
        <dbReference type="EMBL" id="GEO33100.1"/>
    </source>
</evidence>
<protein>
    <submittedName>
        <fullName evidence="2">Uncharacterized protein</fullName>
    </submittedName>
</protein>
<name>A0A512DA24_9CELL</name>
<dbReference type="Proteomes" id="UP000321181">
    <property type="component" value="Unassembled WGS sequence"/>
</dbReference>